<evidence type="ECO:0000256" key="1">
    <source>
        <dbReference type="SAM" id="MobiDB-lite"/>
    </source>
</evidence>
<evidence type="ECO:0000313" key="3">
    <source>
        <dbReference type="Proteomes" id="UP000675881"/>
    </source>
</evidence>
<dbReference type="Proteomes" id="UP000675881">
    <property type="component" value="Chromosome 2"/>
</dbReference>
<feature type="region of interest" description="Disordered" evidence="1">
    <location>
        <begin position="1"/>
        <end position="43"/>
    </location>
</feature>
<reference evidence="2" key="1">
    <citation type="submission" date="2021-02" db="EMBL/GenBank/DDBJ databases">
        <authorList>
            <person name="Bekaert M."/>
        </authorList>
    </citation>
    <scope>NUCLEOTIDE SEQUENCE</scope>
    <source>
        <strain evidence="2">IoA-00</strain>
    </source>
</reference>
<name>A0A7R8CS79_LEPSM</name>
<feature type="compositionally biased region" description="Acidic residues" evidence="1">
    <location>
        <begin position="10"/>
        <end position="28"/>
    </location>
</feature>
<dbReference type="EMBL" id="HG994581">
    <property type="protein sequence ID" value="CAF2874661.1"/>
    <property type="molecule type" value="Genomic_DNA"/>
</dbReference>
<proteinExistence type="predicted"/>
<sequence>MLKEDVYSSESEDEDDFYNDDNVDEEELNPFAPSSSKSTKNKDRSTIPWNLIKDYSGREIPQWKGQLGDVVDVCSPIENFRDLFDDSVFFTYMVEQKRDSDKLSIPSNQQDDLHTFKNKVARGLLFQGKIPNRVKAIPQTKGHLDQISHFPEPLPTQQRCKMSKCCMKTKLQCSIPNPIMLSCRKAVFRSIS</sequence>
<gene>
    <name evidence="2" type="ORF">LSAA_6513</name>
</gene>
<protein>
    <submittedName>
        <fullName evidence="2">(salmon louse) hypothetical protein</fullName>
    </submittedName>
</protein>
<evidence type="ECO:0000313" key="2">
    <source>
        <dbReference type="EMBL" id="CAF2874661.1"/>
    </source>
</evidence>
<keyword evidence="3" id="KW-1185">Reference proteome</keyword>
<dbReference type="AlphaFoldDB" id="A0A7R8CS79"/>
<organism evidence="2 3">
    <name type="scientific">Lepeophtheirus salmonis</name>
    <name type="common">Salmon louse</name>
    <name type="synonym">Caligus salmonis</name>
    <dbReference type="NCBI Taxonomy" id="72036"/>
    <lineage>
        <taxon>Eukaryota</taxon>
        <taxon>Metazoa</taxon>
        <taxon>Ecdysozoa</taxon>
        <taxon>Arthropoda</taxon>
        <taxon>Crustacea</taxon>
        <taxon>Multicrustacea</taxon>
        <taxon>Hexanauplia</taxon>
        <taxon>Copepoda</taxon>
        <taxon>Siphonostomatoida</taxon>
        <taxon>Caligidae</taxon>
        <taxon>Lepeophtheirus</taxon>
    </lineage>
</organism>
<accession>A0A7R8CS79</accession>